<dbReference type="CDD" id="cd00090">
    <property type="entry name" value="HTH_ARSR"/>
    <property type="match status" value="1"/>
</dbReference>
<dbReference type="SMART" id="SM00418">
    <property type="entry name" value="HTH_ARSR"/>
    <property type="match status" value="1"/>
</dbReference>
<evidence type="ECO:0000256" key="1">
    <source>
        <dbReference type="ARBA" id="ARBA00023015"/>
    </source>
</evidence>
<gene>
    <name evidence="5" type="ORF">KOI35_00230</name>
</gene>
<keyword evidence="3" id="KW-0804">Transcription</keyword>
<dbReference type="Proteomes" id="UP001519654">
    <property type="component" value="Unassembled WGS sequence"/>
</dbReference>
<dbReference type="InterPro" id="IPR045981">
    <property type="entry name" value="DUF5937"/>
</dbReference>
<accession>A0ABS5YGU8</accession>
<protein>
    <submittedName>
        <fullName evidence="5">Winged helix-turn-helix domain-containing protein</fullName>
    </submittedName>
</protein>
<dbReference type="Pfam" id="PF01022">
    <property type="entry name" value="HTH_5"/>
    <property type="match status" value="1"/>
</dbReference>
<dbReference type="EMBL" id="JAHKKG010000001">
    <property type="protein sequence ID" value="MBU2661923.1"/>
    <property type="molecule type" value="Genomic_DNA"/>
</dbReference>
<proteinExistence type="predicted"/>
<dbReference type="InterPro" id="IPR011991">
    <property type="entry name" value="ArsR-like_HTH"/>
</dbReference>
<dbReference type="InterPro" id="IPR051011">
    <property type="entry name" value="Metal_resp_trans_reg"/>
</dbReference>
<keyword evidence="6" id="KW-1185">Reference proteome</keyword>
<comment type="caution">
    <text evidence="5">The sequence shown here is derived from an EMBL/GenBank/DDBJ whole genome shotgun (WGS) entry which is preliminary data.</text>
</comment>
<dbReference type="SUPFAM" id="SSF46785">
    <property type="entry name" value="Winged helix' DNA-binding domain"/>
    <property type="match status" value="1"/>
</dbReference>
<evidence type="ECO:0000256" key="3">
    <source>
        <dbReference type="ARBA" id="ARBA00023163"/>
    </source>
</evidence>
<dbReference type="PANTHER" id="PTHR43132:SF6">
    <property type="entry name" value="HTH-TYPE TRANSCRIPTIONAL REPRESSOR CZRA"/>
    <property type="match status" value="1"/>
</dbReference>
<dbReference type="PROSITE" id="PS50987">
    <property type="entry name" value="HTH_ARSR_2"/>
    <property type="match status" value="1"/>
</dbReference>
<dbReference type="Pfam" id="PF19361">
    <property type="entry name" value="DUF5937"/>
    <property type="match status" value="1"/>
</dbReference>
<sequence length="318" mass="33203">MVSIALSAASATKIRFAVSCLWETLSGVRLLNAPGVPAIYRRWASGVALPADTLLAALVAPAGAYTPDFLTPPPAGLSADLDLELAALRATAPATVREHLGYMPALSPLLDALHRDPAAGLARLSDEIKAYWSTAVAPDWPRMHALLAAEIQRQANRLATEGAAAVLSDLHPQVKWQNGILTINQPHCTAPDVPAGAGVILIPSIFAWPAVLTVSAGPMPQLAYPPPGVATLWEPATTPSEALTTLLGRGRARLLLELTSPLSTTDLAHRTGITPGGISHHLATLRATGLVTTHRAGRRLLNTRTPLAESLLTAASSG</sequence>
<evidence type="ECO:0000256" key="2">
    <source>
        <dbReference type="ARBA" id="ARBA00023125"/>
    </source>
</evidence>
<evidence type="ECO:0000313" key="5">
    <source>
        <dbReference type="EMBL" id="MBU2661923.1"/>
    </source>
</evidence>
<organism evidence="5 6">
    <name type="scientific">Paractinoplanes bogorensis</name>
    <dbReference type="NCBI Taxonomy" id="1610840"/>
    <lineage>
        <taxon>Bacteria</taxon>
        <taxon>Bacillati</taxon>
        <taxon>Actinomycetota</taxon>
        <taxon>Actinomycetes</taxon>
        <taxon>Micromonosporales</taxon>
        <taxon>Micromonosporaceae</taxon>
        <taxon>Paractinoplanes</taxon>
    </lineage>
</organism>
<reference evidence="5 6" key="1">
    <citation type="submission" date="2021-06" db="EMBL/GenBank/DDBJ databases">
        <title>Actinoplanes lichenicola sp. nov., and Actinoplanes ovalisporus sp. nov., isolated from lichen in Thailand.</title>
        <authorList>
            <person name="Saeng-In P."/>
            <person name="Kanchanasin P."/>
            <person name="Yuki M."/>
            <person name="Kudo T."/>
            <person name="Ohkuma M."/>
            <person name="Phongsopitanun W."/>
            <person name="Tanasupawat S."/>
        </authorList>
    </citation>
    <scope>NUCLEOTIDE SEQUENCE [LARGE SCALE GENOMIC DNA]</scope>
    <source>
        <strain evidence="5 6">NBRC 110975</strain>
    </source>
</reference>
<keyword evidence="1" id="KW-0805">Transcription regulation</keyword>
<dbReference type="PANTHER" id="PTHR43132">
    <property type="entry name" value="ARSENICAL RESISTANCE OPERON REPRESSOR ARSR-RELATED"/>
    <property type="match status" value="1"/>
</dbReference>
<dbReference type="InterPro" id="IPR001845">
    <property type="entry name" value="HTH_ArsR_DNA-bd_dom"/>
</dbReference>
<evidence type="ECO:0000313" key="6">
    <source>
        <dbReference type="Proteomes" id="UP001519654"/>
    </source>
</evidence>
<dbReference type="InterPro" id="IPR036388">
    <property type="entry name" value="WH-like_DNA-bd_sf"/>
</dbReference>
<feature type="domain" description="HTH arsR-type" evidence="4">
    <location>
        <begin position="229"/>
        <end position="318"/>
    </location>
</feature>
<name>A0ABS5YGU8_9ACTN</name>
<dbReference type="Gene3D" id="1.10.10.10">
    <property type="entry name" value="Winged helix-like DNA-binding domain superfamily/Winged helix DNA-binding domain"/>
    <property type="match status" value="1"/>
</dbReference>
<evidence type="ECO:0000259" key="4">
    <source>
        <dbReference type="PROSITE" id="PS50987"/>
    </source>
</evidence>
<dbReference type="InterPro" id="IPR036390">
    <property type="entry name" value="WH_DNA-bd_sf"/>
</dbReference>
<keyword evidence="2" id="KW-0238">DNA-binding</keyword>
<dbReference type="RefSeq" id="WP_215783932.1">
    <property type="nucleotide sequence ID" value="NZ_JAHKKG010000001.1"/>
</dbReference>